<dbReference type="VEuPathDB" id="FungiDB:ASPGLDRAFT_52923"/>
<reference evidence="3" key="1">
    <citation type="journal article" date="2017" name="Genome Biol.">
        <title>Comparative genomics reveals high biological diversity and specific adaptations in the industrially and medically important fungal genus Aspergillus.</title>
        <authorList>
            <person name="de Vries R.P."/>
            <person name="Riley R."/>
            <person name="Wiebenga A."/>
            <person name="Aguilar-Osorio G."/>
            <person name="Amillis S."/>
            <person name="Uchima C.A."/>
            <person name="Anderluh G."/>
            <person name="Asadollahi M."/>
            <person name="Askin M."/>
            <person name="Barry K."/>
            <person name="Battaglia E."/>
            <person name="Bayram O."/>
            <person name="Benocci T."/>
            <person name="Braus-Stromeyer S.A."/>
            <person name="Caldana C."/>
            <person name="Canovas D."/>
            <person name="Cerqueira G.C."/>
            <person name="Chen F."/>
            <person name="Chen W."/>
            <person name="Choi C."/>
            <person name="Clum A."/>
            <person name="Dos Santos R.A."/>
            <person name="Damasio A.R."/>
            <person name="Diallinas G."/>
            <person name="Emri T."/>
            <person name="Fekete E."/>
            <person name="Flipphi M."/>
            <person name="Freyberg S."/>
            <person name="Gallo A."/>
            <person name="Gournas C."/>
            <person name="Habgood R."/>
            <person name="Hainaut M."/>
            <person name="Harispe M.L."/>
            <person name="Henrissat B."/>
            <person name="Hilden K.S."/>
            <person name="Hope R."/>
            <person name="Hossain A."/>
            <person name="Karabika E."/>
            <person name="Karaffa L."/>
            <person name="Karanyi Z."/>
            <person name="Krasevec N."/>
            <person name="Kuo A."/>
            <person name="Kusch H."/>
            <person name="LaButti K."/>
            <person name="Lagendijk E.L."/>
            <person name="Lapidus A."/>
            <person name="Levasseur A."/>
            <person name="Lindquist E."/>
            <person name="Lipzen A."/>
            <person name="Logrieco A.F."/>
            <person name="MacCabe A."/>
            <person name="Maekelae M.R."/>
            <person name="Malavazi I."/>
            <person name="Melin P."/>
            <person name="Meyer V."/>
            <person name="Mielnichuk N."/>
            <person name="Miskei M."/>
            <person name="Molnar A.P."/>
            <person name="Mule G."/>
            <person name="Ngan C.Y."/>
            <person name="Orejas M."/>
            <person name="Orosz E."/>
            <person name="Ouedraogo J.P."/>
            <person name="Overkamp K.M."/>
            <person name="Park H.-S."/>
            <person name="Perrone G."/>
            <person name="Piumi F."/>
            <person name="Punt P.J."/>
            <person name="Ram A.F."/>
            <person name="Ramon A."/>
            <person name="Rauscher S."/>
            <person name="Record E."/>
            <person name="Riano-Pachon D.M."/>
            <person name="Robert V."/>
            <person name="Roehrig J."/>
            <person name="Ruller R."/>
            <person name="Salamov A."/>
            <person name="Salih N.S."/>
            <person name="Samson R.A."/>
            <person name="Sandor E."/>
            <person name="Sanguinetti M."/>
            <person name="Schuetze T."/>
            <person name="Sepcic K."/>
            <person name="Shelest E."/>
            <person name="Sherlock G."/>
            <person name="Sophianopoulou V."/>
            <person name="Squina F.M."/>
            <person name="Sun H."/>
            <person name="Susca A."/>
            <person name="Todd R.B."/>
            <person name="Tsang A."/>
            <person name="Unkles S.E."/>
            <person name="van de Wiele N."/>
            <person name="van Rossen-Uffink D."/>
            <person name="Oliveira J.V."/>
            <person name="Vesth T.C."/>
            <person name="Visser J."/>
            <person name="Yu J.-H."/>
            <person name="Zhou M."/>
            <person name="Andersen M.R."/>
            <person name="Archer D.B."/>
            <person name="Baker S.E."/>
            <person name="Benoit I."/>
            <person name="Brakhage A.A."/>
            <person name="Braus G.H."/>
            <person name="Fischer R."/>
            <person name="Frisvad J.C."/>
            <person name="Goldman G.H."/>
            <person name="Houbraken J."/>
            <person name="Oakley B."/>
            <person name="Pocsi I."/>
            <person name="Scazzocchio C."/>
            <person name="Seiboth B."/>
            <person name="vanKuyk P.A."/>
            <person name="Wortman J."/>
            <person name="Dyer P.S."/>
            <person name="Grigoriev I.V."/>
        </authorList>
    </citation>
    <scope>NUCLEOTIDE SEQUENCE [LARGE SCALE GENOMIC DNA]</scope>
    <source>
        <strain evidence="3">CBS 516.65</strain>
    </source>
</reference>
<dbReference type="Proteomes" id="UP000184300">
    <property type="component" value="Unassembled WGS sequence"/>
</dbReference>
<evidence type="ECO:0000313" key="3">
    <source>
        <dbReference type="Proteomes" id="UP000184300"/>
    </source>
</evidence>
<feature type="region of interest" description="Disordered" evidence="1">
    <location>
        <begin position="1"/>
        <end position="51"/>
    </location>
</feature>
<keyword evidence="3" id="KW-1185">Reference proteome</keyword>
<dbReference type="GeneID" id="34464124"/>
<sequence length="51" mass="5546">MCLAFGLLLNHKKKNQKPGAGNNPRPRPSQPHPNHHSTPPPYPNSATGPSR</sequence>
<evidence type="ECO:0000256" key="1">
    <source>
        <dbReference type="SAM" id="MobiDB-lite"/>
    </source>
</evidence>
<gene>
    <name evidence="2" type="ORF">ASPGLDRAFT_52923</name>
</gene>
<name>A0A1L9V5J1_ASPGL</name>
<dbReference type="EMBL" id="KV878921">
    <property type="protein sequence ID" value="OJJ79161.1"/>
    <property type="molecule type" value="Genomic_DNA"/>
</dbReference>
<dbReference type="RefSeq" id="XP_022395859.1">
    <property type="nucleotide sequence ID" value="XM_022547863.1"/>
</dbReference>
<evidence type="ECO:0000313" key="2">
    <source>
        <dbReference type="EMBL" id="OJJ79161.1"/>
    </source>
</evidence>
<organism evidence="2 3">
    <name type="scientific">Aspergillus glaucus CBS 516.65</name>
    <dbReference type="NCBI Taxonomy" id="1160497"/>
    <lineage>
        <taxon>Eukaryota</taxon>
        <taxon>Fungi</taxon>
        <taxon>Dikarya</taxon>
        <taxon>Ascomycota</taxon>
        <taxon>Pezizomycotina</taxon>
        <taxon>Eurotiomycetes</taxon>
        <taxon>Eurotiomycetidae</taxon>
        <taxon>Eurotiales</taxon>
        <taxon>Aspergillaceae</taxon>
        <taxon>Aspergillus</taxon>
        <taxon>Aspergillus subgen. Aspergillus</taxon>
    </lineage>
</organism>
<dbReference type="AlphaFoldDB" id="A0A1L9V5J1"/>
<accession>A0A1L9V5J1</accession>
<protein>
    <submittedName>
        <fullName evidence="2">Uncharacterized protein</fullName>
    </submittedName>
</protein>
<proteinExistence type="predicted"/>